<evidence type="ECO:0008006" key="3">
    <source>
        <dbReference type="Google" id="ProtNLM"/>
    </source>
</evidence>
<dbReference type="RefSeq" id="WP_126408178.1">
    <property type="nucleotide sequence ID" value="NZ_RXNT01000005.1"/>
</dbReference>
<gene>
    <name evidence="1" type="ORF">EKG37_08065</name>
</gene>
<dbReference type="SUPFAM" id="SSF55729">
    <property type="entry name" value="Acyl-CoA N-acyltransferases (Nat)"/>
    <property type="match status" value="1"/>
</dbReference>
<reference evidence="1 2" key="1">
    <citation type="submission" date="2018-12" db="EMBL/GenBank/DDBJ databases">
        <title>Bacillus yapensis draft genome sequence.</title>
        <authorList>
            <person name="Yu L."/>
            <person name="Xu X."/>
            <person name="Tang X."/>
        </authorList>
    </citation>
    <scope>NUCLEOTIDE SEQUENCE [LARGE SCALE GENOMIC DNA]</scope>
    <source>
        <strain evidence="1 2">XXST-01</strain>
    </source>
</reference>
<name>A0A431WCH1_9BACI</name>
<dbReference type="OrthoDB" id="2678531at2"/>
<dbReference type="Proteomes" id="UP000271374">
    <property type="component" value="Unassembled WGS sequence"/>
</dbReference>
<accession>A0A431WCH1</accession>
<evidence type="ECO:0000313" key="1">
    <source>
        <dbReference type="EMBL" id="RTR33008.1"/>
    </source>
</evidence>
<comment type="caution">
    <text evidence="1">The sequence shown here is derived from an EMBL/GenBank/DDBJ whole genome shotgun (WGS) entry which is preliminary data.</text>
</comment>
<protein>
    <recommendedName>
        <fullName evidence="3">N-acetyltransferase domain-containing protein</fullName>
    </recommendedName>
</protein>
<organism evidence="1 2">
    <name type="scientific">Bacillus yapensis</name>
    <dbReference type="NCBI Taxonomy" id="2492960"/>
    <lineage>
        <taxon>Bacteria</taxon>
        <taxon>Bacillati</taxon>
        <taxon>Bacillota</taxon>
        <taxon>Bacilli</taxon>
        <taxon>Bacillales</taxon>
        <taxon>Bacillaceae</taxon>
        <taxon>Bacillus</taxon>
    </lineage>
</organism>
<dbReference type="AlphaFoldDB" id="A0A431WCH1"/>
<keyword evidence="2" id="KW-1185">Reference proteome</keyword>
<evidence type="ECO:0000313" key="2">
    <source>
        <dbReference type="Proteomes" id="UP000271374"/>
    </source>
</evidence>
<proteinExistence type="predicted"/>
<dbReference type="EMBL" id="RXNT01000005">
    <property type="protein sequence ID" value="RTR33008.1"/>
    <property type="molecule type" value="Genomic_DNA"/>
</dbReference>
<sequence>MAMLVRYAQDGDAKKLISFLQGANLGTDGIENLVDYFLIMEDEKGWIQATLGIEPLGKIGLLRSFATTAQIGENELLFIFEQMLKLAKEKGIEKLYLATNRSSSLSFFTLLGFEKEEKENLPQELAESDHVNHIQTVDNSVFMVLNLQ</sequence>
<dbReference type="Gene3D" id="3.40.630.30">
    <property type="match status" value="1"/>
</dbReference>
<dbReference type="InterPro" id="IPR016181">
    <property type="entry name" value="Acyl_CoA_acyltransferase"/>
</dbReference>